<dbReference type="EMBL" id="VSDO01000001">
    <property type="protein sequence ID" value="TYA15220.1"/>
    <property type="molecule type" value="Genomic_DNA"/>
</dbReference>
<dbReference type="RefSeq" id="WP_148450810.1">
    <property type="nucleotide sequence ID" value="NZ_BORZ01000003.1"/>
</dbReference>
<accession>A0A5D0CZP7</accession>
<reference evidence="1 2" key="1">
    <citation type="submission" date="2019-08" db="EMBL/GenBank/DDBJ databases">
        <title>Genome sequencing of Paenibacillus faecis DSM 23593(T).</title>
        <authorList>
            <person name="Kook J.-K."/>
            <person name="Park S.-N."/>
            <person name="Lim Y.K."/>
        </authorList>
    </citation>
    <scope>NUCLEOTIDE SEQUENCE [LARGE SCALE GENOMIC DNA]</scope>
    <source>
        <strain evidence="1 2">DSM 23593</strain>
    </source>
</reference>
<dbReference type="AlphaFoldDB" id="A0A5D0CZP7"/>
<gene>
    <name evidence="1" type="ORF">FRY98_06145</name>
</gene>
<evidence type="ECO:0008006" key="3">
    <source>
        <dbReference type="Google" id="ProtNLM"/>
    </source>
</evidence>
<dbReference type="OrthoDB" id="2608045at2"/>
<evidence type="ECO:0000313" key="2">
    <source>
        <dbReference type="Proteomes" id="UP000325218"/>
    </source>
</evidence>
<proteinExistence type="predicted"/>
<organism evidence="1 2">
    <name type="scientific">Paenibacillus faecis</name>
    <dbReference type="NCBI Taxonomy" id="862114"/>
    <lineage>
        <taxon>Bacteria</taxon>
        <taxon>Bacillati</taxon>
        <taxon>Bacillota</taxon>
        <taxon>Bacilli</taxon>
        <taxon>Bacillales</taxon>
        <taxon>Paenibacillaceae</taxon>
        <taxon>Paenibacillus</taxon>
    </lineage>
</organism>
<name>A0A5D0CZP7_9BACL</name>
<keyword evidence="2" id="KW-1185">Reference proteome</keyword>
<dbReference type="Proteomes" id="UP000325218">
    <property type="component" value="Unassembled WGS sequence"/>
</dbReference>
<protein>
    <recommendedName>
        <fullName evidence="3">General stress protein 17M-like domain-containing protein</fullName>
    </recommendedName>
</protein>
<comment type="caution">
    <text evidence="1">The sequence shown here is derived from an EMBL/GenBank/DDBJ whole genome shotgun (WGS) entry which is preliminary data.</text>
</comment>
<sequence>MAKLVAAITHTRQDAAMAIEDLKRAGVKKGRISVVARTEEELGIISRDTGLPKPRRGDGNHALFHPLLEVAAILEEQPANVAVIGPASYLLAGAEIGQGSDDFVVGLTGAGIPLEDAREMERGLLNGGFVLFIECEEGQSEFIERLLAAREELVLFPAEALNNMAK</sequence>
<evidence type="ECO:0000313" key="1">
    <source>
        <dbReference type="EMBL" id="TYA15220.1"/>
    </source>
</evidence>